<evidence type="ECO:0000256" key="1">
    <source>
        <dbReference type="ARBA" id="ARBA00022630"/>
    </source>
</evidence>
<dbReference type="InterPro" id="IPR029039">
    <property type="entry name" value="Flavoprotein-like_sf"/>
</dbReference>
<dbReference type="Proteomes" id="UP000277811">
    <property type="component" value="Unassembled WGS sequence"/>
</dbReference>
<organism evidence="4 5">
    <name type="scientific">Lucifera butyrica</name>
    <dbReference type="NCBI Taxonomy" id="1351585"/>
    <lineage>
        <taxon>Bacteria</taxon>
        <taxon>Bacillati</taxon>
        <taxon>Bacillota</taxon>
        <taxon>Negativicutes</taxon>
        <taxon>Veillonellales</taxon>
        <taxon>Veillonellaceae</taxon>
        <taxon>Lucifera</taxon>
    </lineage>
</organism>
<accession>A0A498RB04</accession>
<dbReference type="InterPro" id="IPR005025">
    <property type="entry name" value="FMN_Rdtase-like_dom"/>
</dbReference>
<evidence type="ECO:0000313" key="5">
    <source>
        <dbReference type="Proteomes" id="UP000277811"/>
    </source>
</evidence>
<dbReference type="GO" id="GO:0016491">
    <property type="term" value="F:oxidoreductase activity"/>
    <property type="evidence" value="ECO:0007669"/>
    <property type="project" value="InterPro"/>
</dbReference>
<dbReference type="InterPro" id="IPR051796">
    <property type="entry name" value="ISF_SsuE-like"/>
</dbReference>
<evidence type="ECO:0000259" key="3">
    <source>
        <dbReference type="Pfam" id="PF03358"/>
    </source>
</evidence>
<proteinExistence type="predicted"/>
<protein>
    <submittedName>
        <fullName evidence="4">Nadph-dependent fmn reductase</fullName>
    </submittedName>
</protein>
<dbReference type="PANTHER" id="PTHR43278">
    <property type="entry name" value="NAD(P)H-DEPENDENT FMN-CONTAINING OXIDOREDUCTASE YWQN-RELATED"/>
    <property type="match status" value="1"/>
</dbReference>
<keyword evidence="2" id="KW-0288">FMN</keyword>
<evidence type="ECO:0000313" key="4">
    <source>
        <dbReference type="EMBL" id="VBB07452.1"/>
    </source>
</evidence>
<name>A0A498RB04_9FIRM</name>
<keyword evidence="1" id="KW-0285">Flavoprotein</keyword>
<dbReference type="OrthoDB" id="9805976at2"/>
<dbReference type="SUPFAM" id="SSF52218">
    <property type="entry name" value="Flavoproteins"/>
    <property type="match status" value="1"/>
</dbReference>
<sequence>MKILGLVASPRKLGNSEILVREMFAALPDDTEKEMIRLTELDIKPCKACYACLPGGRECVIQDDLAFLLSKIKAADGVIIASACYFLGCHTSLKRIGDRLISVLAEAPQYAGKRCVTAVTYGIAGWEGYAREMVNNFARFLHLEIVGDMTVRAANPGEAVRPEVLSRAGELAQALLSAGENSGCAGSDWPDSLLCPSCGSSLLRLAPSGAVRCVMCGATGRIAPAGTEYAIQFQPPQPARYSPAGMEEHSRLLAQIKQDYLANRSRLFGVRKAYEKPDWWVKPEE</sequence>
<dbReference type="EMBL" id="UPPP01000074">
    <property type="protein sequence ID" value="VBB07452.1"/>
    <property type="molecule type" value="Genomic_DNA"/>
</dbReference>
<reference evidence="4 5" key="1">
    <citation type="submission" date="2018-06" db="EMBL/GenBank/DDBJ databases">
        <authorList>
            <person name="Strepis N."/>
        </authorList>
    </citation>
    <scope>NUCLEOTIDE SEQUENCE [LARGE SCALE GENOMIC DNA]</scope>
    <source>
        <strain evidence="4">LUCI</strain>
    </source>
</reference>
<evidence type="ECO:0000256" key="2">
    <source>
        <dbReference type="ARBA" id="ARBA00022643"/>
    </source>
</evidence>
<dbReference type="RefSeq" id="WP_122628387.1">
    <property type="nucleotide sequence ID" value="NZ_UPPP01000074.1"/>
</dbReference>
<feature type="domain" description="NADPH-dependent FMN reductase-like" evidence="3">
    <location>
        <begin position="1"/>
        <end position="151"/>
    </location>
</feature>
<dbReference type="AlphaFoldDB" id="A0A498RB04"/>
<gene>
    <name evidence="4" type="ORF">LUCI_2701</name>
</gene>
<keyword evidence="5" id="KW-1185">Reference proteome</keyword>
<dbReference type="Gene3D" id="3.40.50.360">
    <property type="match status" value="1"/>
</dbReference>
<dbReference type="PANTHER" id="PTHR43278:SF1">
    <property type="entry name" value="IRON-SULFUR FLAVOPROTEIN MJ1083"/>
    <property type="match status" value="1"/>
</dbReference>
<dbReference type="Pfam" id="PF03358">
    <property type="entry name" value="FMN_red"/>
    <property type="match status" value="1"/>
</dbReference>